<keyword evidence="6 7" id="KW-0472">Membrane</keyword>
<proteinExistence type="predicted"/>
<dbReference type="Pfam" id="PF00528">
    <property type="entry name" value="BPD_transp_1"/>
    <property type="match status" value="1"/>
</dbReference>
<evidence type="ECO:0000256" key="1">
    <source>
        <dbReference type="ARBA" id="ARBA00004651"/>
    </source>
</evidence>
<feature type="transmembrane region" description="Helical" evidence="7">
    <location>
        <begin position="211"/>
        <end position="233"/>
    </location>
</feature>
<dbReference type="EMBL" id="CAEUNI010000012">
    <property type="protein sequence ID" value="CAB4370709.1"/>
    <property type="molecule type" value="Genomic_DNA"/>
</dbReference>
<dbReference type="GO" id="GO:0055085">
    <property type="term" value="P:transmembrane transport"/>
    <property type="evidence" value="ECO:0007669"/>
    <property type="project" value="InterPro"/>
</dbReference>
<dbReference type="PANTHER" id="PTHR32243:SF18">
    <property type="entry name" value="INNER MEMBRANE ABC TRANSPORTER PERMEASE PROTEIN YCJP"/>
    <property type="match status" value="1"/>
</dbReference>
<dbReference type="SUPFAM" id="SSF161098">
    <property type="entry name" value="MetI-like"/>
    <property type="match status" value="1"/>
</dbReference>
<feature type="transmembrane region" description="Helical" evidence="7">
    <location>
        <begin position="107"/>
        <end position="127"/>
    </location>
</feature>
<evidence type="ECO:0000259" key="8">
    <source>
        <dbReference type="PROSITE" id="PS50928"/>
    </source>
</evidence>
<evidence type="ECO:0000256" key="5">
    <source>
        <dbReference type="ARBA" id="ARBA00022989"/>
    </source>
</evidence>
<dbReference type="EMBL" id="CAEZVH010000027">
    <property type="protein sequence ID" value="CAB4622824.1"/>
    <property type="molecule type" value="Genomic_DNA"/>
</dbReference>
<dbReference type="AlphaFoldDB" id="A0A6J6AKF8"/>
<dbReference type="Gene3D" id="1.10.3720.10">
    <property type="entry name" value="MetI-like"/>
    <property type="match status" value="1"/>
</dbReference>
<name>A0A6J6AKF8_9ZZZZ</name>
<feature type="transmembrane region" description="Helical" evidence="7">
    <location>
        <begin position="139"/>
        <end position="162"/>
    </location>
</feature>
<gene>
    <name evidence="10" type="ORF">UFOPK1951_00368</name>
    <name evidence="9" type="ORF">UFOPK4182_00218</name>
</gene>
<feature type="transmembrane region" description="Helical" evidence="7">
    <location>
        <begin position="183"/>
        <end position="205"/>
    </location>
</feature>
<feature type="transmembrane region" description="Helical" evidence="7">
    <location>
        <begin position="240"/>
        <end position="261"/>
    </location>
</feature>
<organism evidence="9">
    <name type="scientific">freshwater metagenome</name>
    <dbReference type="NCBI Taxonomy" id="449393"/>
    <lineage>
        <taxon>unclassified sequences</taxon>
        <taxon>metagenomes</taxon>
        <taxon>ecological metagenomes</taxon>
    </lineage>
</organism>
<comment type="subcellular location">
    <subcellularLocation>
        <location evidence="1">Cell membrane</location>
        <topology evidence="1">Multi-pass membrane protein</topology>
    </subcellularLocation>
</comment>
<evidence type="ECO:0000256" key="3">
    <source>
        <dbReference type="ARBA" id="ARBA00022475"/>
    </source>
</evidence>
<feature type="domain" description="ABC transmembrane type-1" evidence="8">
    <location>
        <begin position="70"/>
        <end position="261"/>
    </location>
</feature>
<dbReference type="PANTHER" id="PTHR32243">
    <property type="entry name" value="MALTOSE TRANSPORT SYSTEM PERMEASE-RELATED"/>
    <property type="match status" value="1"/>
</dbReference>
<evidence type="ECO:0000313" key="9">
    <source>
        <dbReference type="EMBL" id="CAB4370709.1"/>
    </source>
</evidence>
<evidence type="ECO:0000256" key="4">
    <source>
        <dbReference type="ARBA" id="ARBA00022692"/>
    </source>
</evidence>
<dbReference type="CDD" id="cd06261">
    <property type="entry name" value="TM_PBP2"/>
    <property type="match status" value="1"/>
</dbReference>
<keyword evidence="4 7" id="KW-0812">Transmembrane</keyword>
<keyword evidence="3" id="KW-1003">Cell membrane</keyword>
<sequence length="276" mass="30695">MKITKKGKFSSYLVLIFSSFLALFPLFWTFSTSIKDRVDTYTLPPKFFNFTPTFKNYTSLFQIDAFPKIYLNTLFVTIMSTIIVLVIGALSAYAIARRSSFRGRSSLEALMIAVRALPGIVLLLPLYRLSSFLGLYDSLWALIFIYAGFNLPFAIWLLTSFFRQIPIELEEAARVDGASNTRMFVKILLPLAMPGIVATGVFIALLSWNEFLIPVIMAGEGSKTLPVFVASFISNRTLDWGPMAAAATIALIPIVIFTIFIQKYLVAGLSSGAVKE</sequence>
<protein>
    <submittedName>
        <fullName evidence="9">Unannotated protein</fullName>
    </submittedName>
</protein>
<dbReference type="InterPro" id="IPR000515">
    <property type="entry name" value="MetI-like"/>
</dbReference>
<reference evidence="9" key="1">
    <citation type="submission" date="2020-05" db="EMBL/GenBank/DDBJ databases">
        <authorList>
            <person name="Chiriac C."/>
            <person name="Salcher M."/>
            <person name="Ghai R."/>
            <person name="Kavagutti S V."/>
        </authorList>
    </citation>
    <scope>NUCLEOTIDE SEQUENCE</scope>
</reference>
<evidence type="ECO:0000313" key="10">
    <source>
        <dbReference type="EMBL" id="CAB4622824.1"/>
    </source>
</evidence>
<evidence type="ECO:0000256" key="7">
    <source>
        <dbReference type="SAM" id="Phobius"/>
    </source>
</evidence>
<dbReference type="GO" id="GO:0005886">
    <property type="term" value="C:plasma membrane"/>
    <property type="evidence" value="ECO:0007669"/>
    <property type="project" value="UniProtKB-SubCell"/>
</dbReference>
<dbReference type="PROSITE" id="PS50928">
    <property type="entry name" value="ABC_TM1"/>
    <property type="match status" value="1"/>
</dbReference>
<dbReference type="InterPro" id="IPR035906">
    <property type="entry name" value="MetI-like_sf"/>
</dbReference>
<evidence type="ECO:0000256" key="6">
    <source>
        <dbReference type="ARBA" id="ARBA00023136"/>
    </source>
</evidence>
<accession>A0A6J6AKF8</accession>
<keyword evidence="2" id="KW-0813">Transport</keyword>
<keyword evidence="5 7" id="KW-1133">Transmembrane helix</keyword>
<feature type="transmembrane region" description="Helical" evidence="7">
    <location>
        <begin position="69"/>
        <end position="95"/>
    </location>
</feature>
<feature type="transmembrane region" description="Helical" evidence="7">
    <location>
        <begin position="12"/>
        <end position="30"/>
    </location>
</feature>
<dbReference type="InterPro" id="IPR050901">
    <property type="entry name" value="BP-dep_ABC_trans_perm"/>
</dbReference>
<evidence type="ECO:0000256" key="2">
    <source>
        <dbReference type="ARBA" id="ARBA00022448"/>
    </source>
</evidence>